<dbReference type="GO" id="GO:0034440">
    <property type="term" value="P:lipid oxidation"/>
    <property type="evidence" value="ECO:0007669"/>
    <property type="project" value="InterPro"/>
</dbReference>
<dbReference type="GO" id="GO:0046872">
    <property type="term" value="F:metal ion binding"/>
    <property type="evidence" value="ECO:0007669"/>
    <property type="project" value="UniProtKB-KW"/>
</dbReference>
<dbReference type="Gene3D" id="1.20.245.10">
    <property type="entry name" value="Lipoxygenase-1, Domain 5"/>
    <property type="match status" value="2"/>
</dbReference>
<evidence type="ECO:0000256" key="2">
    <source>
        <dbReference type="ARBA" id="ARBA00022964"/>
    </source>
</evidence>
<feature type="domain" description="Lipoxygenase" evidence="5">
    <location>
        <begin position="134"/>
        <end position="454"/>
    </location>
</feature>
<keyword evidence="3" id="KW-0560">Oxidoreductase</keyword>
<sequence>RLGLLLECSVSLPQRSNFVCKVKRFMELREMKDKWKLKVSPYGYALLDVPSPWTLIGRDFINPFTRFYLEGYLQTVLTTDLSLIVYNYLVNKTTDKEISHKVSYRILSKFFEMSAMAGGVNNRRPSKYEAFIDDKTTWISDRFFTQQRLAGINPMSLRRNNVNNCHPSSSDYGKKTDIDYDYMDEIILNIMIIMTMMMMMMMMMTVVMMMMMITIITRQERIQIKISNLTDDLPREEVDLTDNDPKRKSGDILNSFDTIHLLISRFPRTKTNDLVPVAIQMDYTPDSSVYTPEDDDNWMLAKLNVQVTDLGYAQIVEHLGKVHFLMEPFCVVLKRTLSSSHPLHQILKYHCRDVTVPNTIGAPKLVGEGEFMDQLFAFGNNGTTRLLREAHKLSTWDVTDFRNEIKKRGVDDKKLLPYYPYRDDGEQILKIIENMVKGYVDLYYYGNEDIKGLPSKIATKDELCDIVTRIISQLSVQHAAVNYPLTDYGLYTPNLPTKLYNDTRVKEGEYSVLRLPNRNTSSIEASFSNALSLFRFDSLFDYGNELLDPQAIKLVNGYYTYLMNVIQPHMQEKNRKRKEDNYLTYPYLIPRWLPNGVQT</sequence>
<dbReference type="Pfam" id="PF00305">
    <property type="entry name" value="Lipoxygenase"/>
    <property type="match status" value="1"/>
</dbReference>
<keyword evidence="4" id="KW-0812">Transmembrane</keyword>
<dbReference type="InterPro" id="IPR000907">
    <property type="entry name" value="LipOase"/>
</dbReference>
<name>A0AAU9X2K2_9CNID</name>
<dbReference type="EMBL" id="CALNXJ010000028">
    <property type="protein sequence ID" value="CAH3134159.1"/>
    <property type="molecule type" value="Genomic_DNA"/>
</dbReference>
<keyword evidence="2" id="KW-0223">Dioxygenase</keyword>
<dbReference type="SUPFAM" id="SSF48484">
    <property type="entry name" value="Lipoxigenase"/>
    <property type="match status" value="2"/>
</dbReference>
<proteinExistence type="predicted"/>
<dbReference type="Gene3D" id="3.10.450.60">
    <property type="match status" value="1"/>
</dbReference>
<dbReference type="InterPro" id="IPR013819">
    <property type="entry name" value="LipOase_C"/>
</dbReference>
<dbReference type="GO" id="GO:0016702">
    <property type="term" value="F:oxidoreductase activity, acting on single donors with incorporation of molecular oxygen, incorporation of two atoms of oxygen"/>
    <property type="evidence" value="ECO:0007669"/>
    <property type="project" value="InterPro"/>
</dbReference>
<evidence type="ECO:0000256" key="1">
    <source>
        <dbReference type="ARBA" id="ARBA00022723"/>
    </source>
</evidence>
<dbReference type="PRINTS" id="PR00087">
    <property type="entry name" value="LIPOXYGENASE"/>
</dbReference>
<gene>
    <name evidence="6" type="ORF">PMEA_00015752</name>
</gene>
<dbReference type="PROSITE" id="PS51393">
    <property type="entry name" value="LIPOXYGENASE_3"/>
    <property type="match status" value="1"/>
</dbReference>
<evidence type="ECO:0000256" key="4">
    <source>
        <dbReference type="SAM" id="Phobius"/>
    </source>
</evidence>
<evidence type="ECO:0000313" key="6">
    <source>
        <dbReference type="EMBL" id="CAH3134159.1"/>
    </source>
</evidence>
<keyword evidence="1" id="KW-0479">Metal-binding</keyword>
<dbReference type="PANTHER" id="PTHR11771">
    <property type="entry name" value="LIPOXYGENASE"/>
    <property type="match status" value="1"/>
</dbReference>
<feature type="non-terminal residue" evidence="6">
    <location>
        <position position="1"/>
    </location>
</feature>
<dbReference type="InterPro" id="IPR036226">
    <property type="entry name" value="LipOase_C_sf"/>
</dbReference>
<evidence type="ECO:0000256" key="3">
    <source>
        <dbReference type="ARBA" id="ARBA00023002"/>
    </source>
</evidence>
<evidence type="ECO:0000313" key="7">
    <source>
        <dbReference type="Proteomes" id="UP001159428"/>
    </source>
</evidence>
<accession>A0AAU9X2K2</accession>
<feature type="transmembrane region" description="Helical" evidence="4">
    <location>
        <begin position="186"/>
        <end position="216"/>
    </location>
</feature>
<keyword evidence="7" id="KW-1185">Reference proteome</keyword>
<dbReference type="Proteomes" id="UP001159428">
    <property type="component" value="Unassembled WGS sequence"/>
</dbReference>
<dbReference type="AlphaFoldDB" id="A0AAU9X2K2"/>
<evidence type="ECO:0000259" key="5">
    <source>
        <dbReference type="PROSITE" id="PS51393"/>
    </source>
</evidence>
<reference evidence="6 7" key="1">
    <citation type="submission" date="2022-05" db="EMBL/GenBank/DDBJ databases">
        <authorList>
            <consortium name="Genoscope - CEA"/>
            <person name="William W."/>
        </authorList>
    </citation>
    <scope>NUCLEOTIDE SEQUENCE [LARGE SCALE GENOMIC DNA]</scope>
</reference>
<keyword evidence="4" id="KW-1133">Transmembrane helix</keyword>
<protein>
    <recommendedName>
        <fullName evidence="5">Lipoxygenase domain-containing protein</fullName>
    </recommendedName>
</protein>
<comment type="caution">
    <text evidence="6">The sequence shown here is derived from an EMBL/GenBank/DDBJ whole genome shotgun (WGS) entry which is preliminary data.</text>
</comment>
<organism evidence="6 7">
    <name type="scientific">Pocillopora meandrina</name>
    <dbReference type="NCBI Taxonomy" id="46732"/>
    <lineage>
        <taxon>Eukaryota</taxon>
        <taxon>Metazoa</taxon>
        <taxon>Cnidaria</taxon>
        <taxon>Anthozoa</taxon>
        <taxon>Hexacorallia</taxon>
        <taxon>Scleractinia</taxon>
        <taxon>Astrocoeniina</taxon>
        <taxon>Pocilloporidae</taxon>
        <taxon>Pocillopora</taxon>
    </lineage>
</organism>
<keyword evidence="4" id="KW-0472">Membrane</keyword>